<dbReference type="Proteomes" id="UP001439875">
    <property type="component" value="Unassembled WGS sequence"/>
</dbReference>
<organism evidence="1 2">
    <name type="scientific">Robertmurraya yapensis</name>
    <name type="common">ex Hitch et al 2024</name>
    <dbReference type="NCBI Taxonomy" id="3133160"/>
    <lineage>
        <taxon>Bacteria</taxon>
        <taxon>Bacillati</taxon>
        <taxon>Bacillota</taxon>
        <taxon>Bacilli</taxon>
        <taxon>Bacillales</taxon>
        <taxon>Bacillaceae</taxon>
        <taxon>Robertmurraya</taxon>
    </lineage>
</organism>
<evidence type="ECO:0000313" key="2">
    <source>
        <dbReference type="Proteomes" id="UP001439875"/>
    </source>
</evidence>
<reference evidence="1" key="1">
    <citation type="submission" date="2024-03" db="EMBL/GenBank/DDBJ databases">
        <title>Human intestinal bacterial collection.</title>
        <authorList>
            <person name="Pauvert C."/>
            <person name="Hitch T.C.A."/>
            <person name="Clavel T."/>
        </authorList>
    </citation>
    <scope>NUCLEOTIDE SEQUENCE</scope>
    <source>
        <strain evidence="1">CLA-AA-H227</strain>
    </source>
</reference>
<dbReference type="EMBL" id="JBBMEW010000017">
    <property type="protein sequence ID" value="MEQ2528362.1"/>
    <property type="molecule type" value="Genomic_DNA"/>
</dbReference>
<gene>
    <name evidence="1" type="ORF">WMO40_16880</name>
</gene>
<evidence type="ECO:0000313" key="1">
    <source>
        <dbReference type="EMBL" id="MEQ2528362.1"/>
    </source>
</evidence>
<comment type="caution">
    <text evidence="1">The sequence shown here is derived from an EMBL/GenBank/DDBJ whole genome shotgun (WGS) entry which is preliminary data.</text>
</comment>
<keyword evidence="2" id="KW-1185">Reference proteome</keyword>
<accession>A0ACC6SE87</accession>
<protein>
    <submittedName>
        <fullName evidence="1">PAS domain S-box protein</fullName>
    </submittedName>
</protein>
<name>A0ACC6SE87_9BACI</name>
<sequence length="851" mass="98533">MNNIFYNQYTILTIVLSLLFLFAILYRKRQFKNKKFSIASFYSLIQHDPDPIFILDRNGKIIDGNISIERVFGYKLDEVKERSFLFLVEHKFHSLFSLRFGQAKNGTPKESQVIGLHKDGSRLILSLKCTPLLEKEKSLGAFVVVQDITEQEQVRTTLYKTNEKLTYFLNQTTDAINITNMNSEVIYINPSFEKMFGWTKEEIIGKPLPIIPLDIKEIEKEKRDLLLKGDSIRNWEEQFLRKDGSLIFVNTSISTLEDEYGNIDGFAAITRDISKRKKAEQKLRASEEKYRLIAENSSDLIRIVNKSGQVLYASPSHKTLLGFEPEELEGRHFETNIHHEDIKRILNQFEGMNRNPQPTIMTYKTIHKNGSHIDIEANCSPFLDDKNELSHYIVVTRDISERRQYEKKLRDLAYSDSLTKVRNRRYFHEQLVHTLHESEKNHKQFALLYLDCDRFKWVNDTMGHDIGDELLKQFVTRIKEEIPSPDSIYRLGGDEFAVILSEIESSEYAASIAERIISALQTPWVINEHRFVTTSSIGISMYPDNGLDKHTLISHADQALYQAKQEGRNSYKVYTDELEKKFDRLVLLENDLKRAIRNQQFSLAYQPQVNIRTGMTNCLEVLLRYKHPELGNIGPEEFIPICERTGLIDDITIWIIEQIGIEYRNLLKKGYSTVNFAINLSPISLRTQANTNQIIDAIKSAKIPPQLLEFEITELAFLDNLEEMSQRLTKLKELGVSVSLDDFGSGYSSLIYFKQLPIDKIKIDKTFIQDIVNDNGKKAQTVINSVLFLAKELHLDVVCEGVETEEQLIYLLKSNLTYAQGYYFSKPITDIEIEKLKFMETKDTGAKVIYF</sequence>
<proteinExistence type="predicted"/>